<dbReference type="PROSITE" id="PS00895">
    <property type="entry name" value="3_HYDROXYISOBUT_DH"/>
    <property type="match status" value="1"/>
</dbReference>
<dbReference type="GO" id="GO:0051287">
    <property type="term" value="F:NAD binding"/>
    <property type="evidence" value="ECO:0007669"/>
    <property type="project" value="InterPro"/>
</dbReference>
<comment type="caution">
    <text evidence="10">The sequence shown here is derived from an EMBL/GenBank/DDBJ whole genome shotgun (WGS) entry which is preliminary data.</text>
</comment>
<reference evidence="10 11" key="2">
    <citation type="journal article" date="2012" name="Open Biol.">
        <title>Characteristics of nucleosomes and linker DNA regions on the genome of the basidiomycete Mixia osmundae revealed by mono- and dinucleosome mapping.</title>
        <authorList>
            <person name="Nishida H."/>
            <person name="Kondo S."/>
            <person name="Matsumoto T."/>
            <person name="Suzuki Y."/>
            <person name="Yoshikawa H."/>
            <person name="Taylor T.D."/>
            <person name="Sugiyama J."/>
        </authorList>
    </citation>
    <scope>NUCLEOTIDE SEQUENCE [LARGE SCALE GENOMIC DNA]</scope>
    <source>
        <strain evidence="11">CBS 9802 / IAM 14324 / JCM 22182 / KY 12970</strain>
    </source>
</reference>
<dbReference type="InParanoid" id="G7DYH2"/>
<dbReference type="HOGENOM" id="CLU_035117_6_1_1"/>
<dbReference type="PANTHER" id="PTHR22981">
    <property type="entry name" value="3-HYDROXYISOBUTYRATE DEHYDROGENASE-RELATED"/>
    <property type="match status" value="1"/>
</dbReference>
<dbReference type="GO" id="GO:0005739">
    <property type="term" value="C:mitochondrion"/>
    <property type="evidence" value="ECO:0007669"/>
    <property type="project" value="TreeGrafter"/>
</dbReference>
<dbReference type="GO" id="GO:0006574">
    <property type="term" value="P:L-valine catabolic process"/>
    <property type="evidence" value="ECO:0007669"/>
    <property type="project" value="TreeGrafter"/>
</dbReference>
<dbReference type="InterPro" id="IPR008927">
    <property type="entry name" value="6-PGluconate_DH-like_C_sf"/>
</dbReference>
<dbReference type="EMBL" id="BABT02000062">
    <property type="protein sequence ID" value="GAA95632.1"/>
    <property type="molecule type" value="Genomic_DNA"/>
</dbReference>
<dbReference type="GO" id="GO:0008442">
    <property type="term" value="F:3-hydroxyisobutyrate dehydrogenase activity"/>
    <property type="evidence" value="ECO:0007669"/>
    <property type="project" value="UniProtKB-EC"/>
</dbReference>
<evidence type="ECO:0000256" key="6">
    <source>
        <dbReference type="ARBA" id="ARBA00023027"/>
    </source>
</evidence>
<protein>
    <recommendedName>
        <fullName evidence="3">3-hydroxyisobutyrate dehydrogenase</fullName>
        <ecNumber evidence="3">1.1.1.31</ecNumber>
    </recommendedName>
</protein>
<accession>G7DYH2</accession>
<dbReference type="Gene3D" id="1.10.1040.10">
    <property type="entry name" value="N-(1-d-carboxylethyl)-l-norvaline Dehydrogenase, domain 2"/>
    <property type="match status" value="1"/>
</dbReference>
<evidence type="ECO:0000256" key="5">
    <source>
        <dbReference type="ARBA" id="ARBA00023002"/>
    </source>
</evidence>
<dbReference type="InterPro" id="IPR002204">
    <property type="entry name" value="3-OH-isobutyrate_DH-rel_CS"/>
</dbReference>
<feature type="domain" description="6-phosphogluconate dehydrogenase NADP-binding" evidence="8">
    <location>
        <begin position="30"/>
        <end position="210"/>
    </location>
</feature>
<comment type="pathway">
    <text evidence="1">Amino-acid degradation; L-valine degradation.</text>
</comment>
<dbReference type="GO" id="GO:0050661">
    <property type="term" value="F:NADP binding"/>
    <property type="evidence" value="ECO:0007669"/>
    <property type="project" value="InterPro"/>
</dbReference>
<dbReference type="OrthoDB" id="435038at2759"/>
<dbReference type="OMA" id="MGKKVWH"/>
<comment type="catalytic activity">
    <reaction evidence="7">
        <text>3-hydroxy-2-methylpropanoate + NAD(+) = 2-methyl-3-oxopropanoate + NADH + H(+)</text>
        <dbReference type="Rhea" id="RHEA:17681"/>
        <dbReference type="ChEBI" id="CHEBI:11805"/>
        <dbReference type="ChEBI" id="CHEBI:15378"/>
        <dbReference type="ChEBI" id="CHEBI:57540"/>
        <dbReference type="ChEBI" id="CHEBI:57700"/>
        <dbReference type="ChEBI" id="CHEBI:57945"/>
        <dbReference type="EC" id="1.1.1.31"/>
    </reaction>
</comment>
<keyword evidence="11" id="KW-1185">Reference proteome</keyword>
<gene>
    <name evidence="10" type="primary">Mo02288</name>
    <name evidence="10" type="ORF">E5Q_02288</name>
</gene>
<dbReference type="Proteomes" id="UP000009131">
    <property type="component" value="Unassembled WGS sequence"/>
</dbReference>
<keyword evidence="6" id="KW-0520">NAD</keyword>
<sequence>MLRAACRPARCAAILAARRYLSNGPTRASTIGFIGLGAMGQHMANNLVKASFTTNKEAAFIVHDHSTSASETWAQNAKSLFPGRVIQTLQTPAEVAASAQTIFTMLPSSPQVLQVYTSPENGLLAGLARLNEETRRATTLVDCTTLDQAVSLSVNEQVASAGAAMIDAPVSGGAVGAQEATLSFMLGGAQAPKDIARPLLRAMGKNIFDCGLAGAGLAAKIANNLLLGISMCAVSEAFILGQKLGLSPAVLASVINASSGRCWASEINNPVSGALAYAGRTSPADRAYEPGFKLALMAKDLGLAAEAIKKHDLQLSLSEYSYEVYKNLATNEVIASRDFSAIYQVLLGANGGEITVEPGVVDASGTKS</sequence>
<dbReference type="InterPro" id="IPR006115">
    <property type="entry name" value="6PGDH_NADP-bd"/>
</dbReference>
<dbReference type="InterPro" id="IPR013328">
    <property type="entry name" value="6PGD_dom2"/>
</dbReference>
<dbReference type="PANTHER" id="PTHR22981:SF7">
    <property type="entry name" value="3-HYDROXYISOBUTYRATE DEHYDROGENASE, MITOCHONDRIAL"/>
    <property type="match status" value="1"/>
</dbReference>
<dbReference type="STRING" id="764103.G7DYH2"/>
<reference evidence="10 11" key="1">
    <citation type="journal article" date="2011" name="J. Gen. Appl. Microbiol.">
        <title>Draft genome sequencing of the enigmatic basidiomycete Mixia osmundae.</title>
        <authorList>
            <person name="Nishida H."/>
            <person name="Nagatsuka Y."/>
            <person name="Sugiyama J."/>
        </authorList>
    </citation>
    <scope>NUCLEOTIDE SEQUENCE [LARGE SCALE GENOMIC DNA]</scope>
    <source>
        <strain evidence="11">CBS 9802 / IAM 14324 / JCM 22182 / KY 12970</strain>
    </source>
</reference>
<evidence type="ECO:0000313" key="10">
    <source>
        <dbReference type="EMBL" id="GAA95632.1"/>
    </source>
</evidence>
<comment type="similarity">
    <text evidence="2">Belongs to the HIBADH-related family. 3-hydroxyisobutyrate dehydrogenase subfamily.</text>
</comment>
<evidence type="ECO:0000256" key="1">
    <source>
        <dbReference type="ARBA" id="ARBA00005109"/>
    </source>
</evidence>
<evidence type="ECO:0000256" key="3">
    <source>
        <dbReference type="ARBA" id="ARBA00012991"/>
    </source>
</evidence>
<proteinExistence type="inferred from homology"/>
<evidence type="ECO:0000256" key="4">
    <source>
        <dbReference type="ARBA" id="ARBA00022456"/>
    </source>
</evidence>
<dbReference type="Pfam" id="PF14833">
    <property type="entry name" value="NAD_binding_11"/>
    <property type="match status" value="1"/>
</dbReference>
<dbReference type="InterPro" id="IPR036291">
    <property type="entry name" value="NAD(P)-bd_dom_sf"/>
</dbReference>
<dbReference type="EC" id="1.1.1.31" evidence="3"/>
<dbReference type="SUPFAM" id="SSF51735">
    <property type="entry name" value="NAD(P)-binding Rossmann-fold domains"/>
    <property type="match status" value="1"/>
</dbReference>
<evidence type="ECO:0000256" key="7">
    <source>
        <dbReference type="ARBA" id="ARBA00049197"/>
    </source>
</evidence>
<dbReference type="RefSeq" id="XP_014570126.1">
    <property type="nucleotide sequence ID" value="XM_014714640.1"/>
</dbReference>
<feature type="domain" description="3-hydroxyisobutyrate dehydrogenase-like NAD-binding" evidence="9">
    <location>
        <begin position="214"/>
        <end position="346"/>
    </location>
</feature>
<dbReference type="Pfam" id="PF03446">
    <property type="entry name" value="NAD_binding_2"/>
    <property type="match status" value="1"/>
</dbReference>
<evidence type="ECO:0000259" key="8">
    <source>
        <dbReference type="Pfam" id="PF03446"/>
    </source>
</evidence>
<name>G7DYH2_MIXOS</name>
<dbReference type="AlphaFoldDB" id="G7DYH2"/>
<dbReference type="eggNOG" id="KOG0409">
    <property type="taxonomic scope" value="Eukaryota"/>
</dbReference>
<evidence type="ECO:0000313" key="11">
    <source>
        <dbReference type="Proteomes" id="UP000009131"/>
    </source>
</evidence>
<organism evidence="10 11">
    <name type="scientific">Mixia osmundae (strain CBS 9802 / IAM 14324 / JCM 22182 / KY 12970)</name>
    <dbReference type="NCBI Taxonomy" id="764103"/>
    <lineage>
        <taxon>Eukaryota</taxon>
        <taxon>Fungi</taxon>
        <taxon>Dikarya</taxon>
        <taxon>Basidiomycota</taxon>
        <taxon>Pucciniomycotina</taxon>
        <taxon>Mixiomycetes</taxon>
        <taxon>Mixiales</taxon>
        <taxon>Mixiaceae</taxon>
        <taxon>Mixia</taxon>
    </lineage>
</organism>
<keyword evidence="5" id="KW-0560">Oxidoreductase</keyword>
<keyword evidence="4" id="KW-0101">Branched-chain amino acid catabolism</keyword>
<evidence type="ECO:0000259" key="9">
    <source>
        <dbReference type="Pfam" id="PF14833"/>
    </source>
</evidence>
<dbReference type="InterPro" id="IPR029154">
    <property type="entry name" value="HIBADH-like_NADP-bd"/>
</dbReference>
<evidence type="ECO:0000256" key="2">
    <source>
        <dbReference type="ARBA" id="ARBA00006013"/>
    </source>
</evidence>
<dbReference type="SUPFAM" id="SSF48179">
    <property type="entry name" value="6-phosphogluconate dehydrogenase C-terminal domain-like"/>
    <property type="match status" value="1"/>
</dbReference>
<dbReference type="FunFam" id="1.10.1040.10:FF:000006">
    <property type="entry name" value="3-hydroxyisobutyrate dehydrogenase"/>
    <property type="match status" value="1"/>
</dbReference>
<dbReference type="Gene3D" id="3.40.50.720">
    <property type="entry name" value="NAD(P)-binding Rossmann-like Domain"/>
    <property type="match status" value="1"/>
</dbReference>